<feature type="region of interest" description="Disordered" evidence="1">
    <location>
        <begin position="592"/>
        <end position="620"/>
    </location>
</feature>
<dbReference type="Pfam" id="PF19081">
    <property type="entry name" value="Ig_7"/>
    <property type="match status" value="2"/>
</dbReference>
<feature type="compositionally biased region" description="Low complexity" evidence="1">
    <location>
        <begin position="592"/>
        <end position="613"/>
    </location>
</feature>
<comment type="caution">
    <text evidence="4">The sequence shown here is derived from an EMBL/GenBank/DDBJ whole genome shotgun (WGS) entry which is preliminary data.</text>
</comment>
<dbReference type="InterPro" id="IPR022409">
    <property type="entry name" value="PKD/Chitinase_dom"/>
</dbReference>
<evidence type="ECO:0000313" key="4">
    <source>
        <dbReference type="EMBL" id="GGD44354.1"/>
    </source>
</evidence>
<keyword evidence="2" id="KW-0732">Signal</keyword>
<dbReference type="Proteomes" id="UP000609064">
    <property type="component" value="Unassembled WGS sequence"/>
</dbReference>
<feature type="domain" description="PKD/Chitinase" evidence="3">
    <location>
        <begin position="459"/>
        <end position="566"/>
    </location>
</feature>
<dbReference type="Gene3D" id="2.60.40.10">
    <property type="entry name" value="Immunoglobulins"/>
    <property type="match status" value="1"/>
</dbReference>
<dbReference type="EMBL" id="BMKK01000001">
    <property type="protein sequence ID" value="GGD44354.1"/>
    <property type="molecule type" value="Genomic_DNA"/>
</dbReference>
<feature type="domain" description="PKD/Chitinase" evidence="3">
    <location>
        <begin position="1221"/>
        <end position="1298"/>
    </location>
</feature>
<name>A0A917DKA3_9BACT</name>
<gene>
    <name evidence="4" type="ORF">GCM10011514_05380</name>
</gene>
<proteinExistence type="predicted"/>
<dbReference type="SUPFAM" id="SSF49299">
    <property type="entry name" value="PKD domain"/>
    <property type="match status" value="1"/>
</dbReference>
<evidence type="ECO:0000256" key="1">
    <source>
        <dbReference type="SAM" id="MobiDB-lite"/>
    </source>
</evidence>
<organism evidence="4 5">
    <name type="scientific">Emticicia aquatilis</name>
    <dbReference type="NCBI Taxonomy" id="1537369"/>
    <lineage>
        <taxon>Bacteria</taxon>
        <taxon>Pseudomonadati</taxon>
        <taxon>Bacteroidota</taxon>
        <taxon>Cytophagia</taxon>
        <taxon>Cytophagales</taxon>
        <taxon>Leadbetterellaceae</taxon>
        <taxon>Emticicia</taxon>
    </lineage>
</organism>
<dbReference type="SMART" id="SM00089">
    <property type="entry name" value="PKD"/>
    <property type="match status" value="7"/>
</dbReference>
<feature type="domain" description="PKD/Chitinase" evidence="3">
    <location>
        <begin position="1513"/>
        <end position="1586"/>
    </location>
</feature>
<feature type="domain" description="PKD/Chitinase" evidence="3">
    <location>
        <begin position="1445"/>
        <end position="1512"/>
    </location>
</feature>
<dbReference type="InterPro" id="IPR013783">
    <property type="entry name" value="Ig-like_fold"/>
</dbReference>
<sequence>MKKIFYFLVALLISQNLLAVDKTWTGSTSTNWATASNWSPSGVPAAGDVVIIDNLTNDPVVVSGTTADCKNIYLNTGATLTINSGATLNVLNNDAFIALVNLTSSTITNNGTFNIKSTGTSTIGFLFTDGNCSLTNSGNITLNVSHSCFNFNSNSSLNTITNNSTGVIDLSLSSGVGVKTISGASNNVVINNGTFNFSNTGAYCLDLSNSGSFTNSGTLNITSGYGISAPATTSFSNNACGKVIMSSGNIENNGNFTNSGYVQTNDITNNSGIFTNFGVLKYESKIGTITNSGNGSVIVNNSTPIFTYGGTFNGTVNGIFTNSTATTSAGTFTAPNTFTPSGLPSGSQTLYAKITPSGGACTYVVPFTYNNIVPPEITTSGTLSAFSTCSGTASTSQSFTVNGTNLTANISITAPTGFEIATSVGGTYSSSLTLTQSGGNVATTSIFVRLKSTATGSPSGNITCASSGATTQNVAVSGTVTPLPSASISYAGTPFCKTASPANVTLTGTSGGTFTSSPTGLSLSGTNGQVTPSTSTAGTYTVTYTIAASGGCAAVTATTSVTISDAPNTSFSYPAAAICKSAGTTDITRIGTPSSGGTFSSSPSGLTLNSSTGRVTPSSSTANTYTVTLTIPASGGCPVYTTTTDLTITAEPSATIGYANNGYCTTAGVQNVIRNGTSGGTYSATPSGLSIDTNTGQITPSTSTPGNYTVIYTIPATGGCSQFQASDIVSISSPASATIAYAASGFCSTDGTKSVNRTGTAGGTFSSTPAGLSINSSSGLITPSSSSVGTYTVTYSIAATNGCPAFTTTTSVAISTPPSATISYTGSPFCGVSTPINVSRTGTAGGTFSSSPAGLSINPSTGQITPNTSTAGTYTVTYSVSSNCPLFTTTASVALSSQPSVPTNVSTSSNLLCGGASVTLSATCASGTVTWYNQAIGGTSIGNSSPLSQTPTANTTYYVSCSNGICESSRTATNPVVIERGNGGISTPYTNSSFVTQNNLYYNKITLTKGIRADSVKVLVLDGGLGIQGNARIKFAIYSDLNGEPNTLLASSDGNAAENAPFLVGGLNKFRLNTSAYLSCGTYWISYVLSSNESIAANFQNGDPVPDSDTKYSPFAFSNAFPTVNNLTKSTNGFAYNVYFSGAADCQIVAPTTNQNVNVCSGSSATLTATCTSGTVTWYTSATASAGTVSSSFITPTVNSNTSYYVACVSGNCTSSRTQVNLTVIAPPNVQINGTNNLSCAVSSVTRTASGGGNYLWSNGLGTNATANITAAGIYTVTVTGTNGCTASATTTVTNDGSLPNVQITGTDNLSCAVTSVTRTASGGGNYLWSNGLGTNATANITVAGIYTVTVTGTNGCTATATTSVTNDGSLPDVQITGTDNLSCAVTSVTRTASGGGNYLWSNGLGTNATVNITTAGIYTVTVTGTNGCTATATTTVTNDGSLPNVQITGTDNLSCAVTSVTRTASGGGNYLWSNGLGTNATVNITTAGIYTVTVTGTNGCTATATTTVTNDGSLPNVQITGTDNLSCTISSVTRTASGGGTYLWSNGLGTNASVNITTVGTYTVTVTGSNGCTATATTSVSISNNLPVTASNTGPFQTGNTIQLNASGGSSYAWVGPNSFASTIQNPSIPNALVIHAGIYTVTVSSGSCTATATTNVIVSEAIDPCIPIIDYQFVKAGNPYQPLFSLTNGIAINQLSDPVSIIAVPICPTINIESLLMKLQGPNMNEEILQNVSPYAIFDNTANNVNGRILPPGVYTLTVTGYNQDNLLGGINYGPVITTFTILPNTASISTPTVSKTTVCIESTLDVSFSTSGTFNNANQFRVELSDANGNFGSIANIGNNGNSANFIYPTIIGNSSTSGTISCIIPSNIVGGTNYRIRVVSTDGVSISQVNGSPITIHPRDLNLVSPTDDFSTNIGTKQASNKVTASNKISAIANVNYQAGKAIILNAGFEANAGAVFKAEIRGCEN</sequence>
<reference evidence="4" key="2">
    <citation type="submission" date="2020-09" db="EMBL/GenBank/DDBJ databases">
        <authorList>
            <person name="Sun Q."/>
            <person name="Zhou Y."/>
        </authorList>
    </citation>
    <scope>NUCLEOTIDE SEQUENCE</scope>
    <source>
        <strain evidence="4">CGMCC 1.15958</strain>
    </source>
</reference>
<dbReference type="InterPro" id="IPR044023">
    <property type="entry name" value="Ig_7"/>
</dbReference>
<feature type="domain" description="PKD/Chitinase" evidence="3">
    <location>
        <begin position="1373"/>
        <end position="1442"/>
    </location>
</feature>
<feature type="domain" description="PKD/Chitinase" evidence="3">
    <location>
        <begin position="1301"/>
        <end position="1370"/>
    </location>
</feature>
<dbReference type="InterPro" id="IPR055015">
    <property type="entry name" value="GCX_COOH"/>
</dbReference>
<protein>
    <recommendedName>
        <fullName evidence="3">PKD/Chitinase domain-containing protein</fullName>
    </recommendedName>
</protein>
<reference evidence="4" key="1">
    <citation type="journal article" date="2014" name="Int. J. Syst. Evol. Microbiol.">
        <title>Complete genome sequence of Corynebacterium casei LMG S-19264T (=DSM 44701T), isolated from a smear-ripened cheese.</title>
        <authorList>
            <consortium name="US DOE Joint Genome Institute (JGI-PGF)"/>
            <person name="Walter F."/>
            <person name="Albersmeier A."/>
            <person name="Kalinowski J."/>
            <person name="Ruckert C."/>
        </authorList>
    </citation>
    <scope>NUCLEOTIDE SEQUENCE</scope>
    <source>
        <strain evidence="4">CGMCC 1.15958</strain>
    </source>
</reference>
<dbReference type="RefSeq" id="WP_188764393.1">
    <property type="nucleotide sequence ID" value="NZ_BMKK01000001.1"/>
</dbReference>
<evidence type="ECO:0000313" key="5">
    <source>
        <dbReference type="Proteomes" id="UP000609064"/>
    </source>
</evidence>
<accession>A0A917DKA3</accession>
<keyword evidence="5" id="KW-1185">Reference proteome</keyword>
<dbReference type="NCBIfam" id="NF045639">
    <property type="entry name" value="GCX_COOH"/>
    <property type="match status" value="1"/>
</dbReference>
<evidence type="ECO:0000256" key="2">
    <source>
        <dbReference type="SAM" id="SignalP"/>
    </source>
</evidence>
<dbReference type="InterPro" id="IPR035986">
    <property type="entry name" value="PKD_dom_sf"/>
</dbReference>
<evidence type="ECO:0000259" key="3">
    <source>
        <dbReference type="SMART" id="SM00089"/>
    </source>
</evidence>
<feature type="signal peptide" evidence="2">
    <location>
        <begin position="1"/>
        <end position="19"/>
    </location>
</feature>
<feature type="chain" id="PRO_5037893951" description="PKD/Chitinase domain-containing protein" evidence="2">
    <location>
        <begin position="20"/>
        <end position="1970"/>
    </location>
</feature>
<feature type="domain" description="PKD/Chitinase" evidence="3">
    <location>
        <begin position="1588"/>
        <end position="1663"/>
    </location>
</feature>